<comment type="caution">
    <text evidence="3">The sequence shown here is derived from an EMBL/GenBank/DDBJ whole genome shotgun (WGS) entry which is preliminary data.</text>
</comment>
<evidence type="ECO:0000313" key="3">
    <source>
        <dbReference type="EMBL" id="MBC5687318.1"/>
    </source>
</evidence>
<comment type="similarity">
    <text evidence="1">Belongs to the LytR/CpsA/Psr (LCP) family.</text>
</comment>
<dbReference type="InterPro" id="IPR050922">
    <property type="entry name" value="LytR/CpsA/Psr_CW_biosynth"/>
</dbReference>
<evidence type="ECO:0000256" key="1">
    <source>
        <dbReference type="ARBA" id="ARBA00006068"/>
    </source>
</evidence>
<evidence type="ECO:0000259" key="2">
    <source>
        <dbReference type="Pfam" id="PF03816"/>
    </source>
</evidence>
<reference evidence="3" key="1">
    <citation type="submission" date="2020-08" db="EMBL/GenBank/DDBJ databases">
        <title>Genome public.</title>
        <authorList>
            <person name="Liu C."/>
            <person name="Sun Q."/>
        </authorList>
    </citation>
    <scope>NUCLEOTIDE SEQUENCE</scope>
    <source>
        <strain evidence="3">NSJ-55</strain>
    </source>
</reference>
<dbReference type="InterPro" id="IPR004474">
    <property type="entry name" value="LytR_CpsA_psr"/>
</dbReference>
<sequence>EALAFARERYSFEDGDYQRAKNQMEVIRAVIQKCASSSLLANYSSVMDAVAGSFETNMPQDQIAALVRMQLSDMAQWNITSYTVSGTSMYAQTYSMPGQDLYVIEPDQAAIEEAKRLVSETMGSKAQE</sequence>
<dbReference type="AlphaFoldDB" id="A0A923RP76"/>
<dbReference type="EMBL" id="JACOPF010000001">
    <property type="protein sequence ID" value="MBC5687318.1"/>
    <property type="molecule type" value="Genomic_DNA"/>
</dbReference>
<protein>
    <submittedName>
        <fullName evidence="3">LCP family protein</fullName>
    </submittedName>
</protein>
<feature type="non-terminal residue" evidence="3">
    <location>
        <position position="1"/>
    </location>
</feature>
<name>A0A923RP76_9FIRM</name>
<dbReference type="Proteomes" id="UP000652477">
    <property type="component" value="Unassembled WGS sequence"/>
</dbReference>
<accession>A0A923RP76</accession>
<dbReference type="RefSeq" id="WP_186874018.1">
    <property type="nucleotide sequence ID" value="NZ_JACOPF010000001.1"/>
</dbReference>
<dbReference type="PANTHER" id="PTHR33392:SF6">
    <property type="entry name" value="POLYISOPRENYL-TEICHOIC ACID--PEPTIDOGLYCAN TEICHOIC ACID TRANSFERASE TAGU"/>
    <property type="match status" value="1"/>
</dbReference>
<feature type="domain" description="Cell envelope-related transcriptional attenuator" evidence="2">
    <location>
        <begin position="1"/>
        <end position="35"/>
    </location>
</feature>
<organism evidence="3 4">
    <name type="scientific">Mediterraneibacter hominis</name>
    <dbReference type="NCBI Taxonomy" id="2763054"/>
    <lineage>
        <taxon>Bacteria</taxon>
        <taxon>Bacillati</taxon>
        <taxon>Bacillota</taxon>
        <taxon>Clostridia</taxon>
        <taxon>Lachnospirales</taxon>
        <taxon>Lachnospiraceae</taxon>
        <taxon>Mediterraneibacter</taxon>
    </lineage>
</organism>
<gene>
    <name evidence="3" type="ORF">H8S37_00005</name>
</gene>
<proteinExistence type="inferred from homology"/>
<dbReference type="PANTHER" id="PTHR33392">
    <property type="entry name" value="POLYISOPRENYL-TEICHOIC ACID--PEPTIDOGLYCAN TEICHOIC ACID TRANSFERASE TAGU"/>
    <property type="match status" value="1"/>
</dbReference>
<evidence type="ECO:0000313" key="4">
    <source>
        <dbReference type="Proteomes" id="UP000652477"/>
    </source>
</evidence>
<dbReference type="Gene3D" id="3.40.630.190">
    <property type="entry name" value="LCP protein"/>
    <property type="match status" value="1"/>
</dbReference>
<dbReference type="Pfam" id="PF03816">
    <property type="entry name" value="LytR_cpsA_psr"/>
    <property type="match status" value="1"/>
</dbReference>
<keyword evidence="4" id="KW-1185">Reference proteome</keyword>